<reference evidence="7" key="1">
    <citation type="journal article" date="2023" name="IScience">
        <title>Live-bearing cockroach genome reveals convergent evolutionary mechanisms linked to viviparity in insects and beyond.</title>
        <authorList>
            <person name="Fouks B."/>
            <person name="Harrison M.C."/>
            <person name="Mikhailova A.A."/>
            <person name="Marchal E."/>
            <person name="English S."/>
            <person name="Carruthers M."/>
            <person name="Jennings E.C."/>
            <person name="Chiamaka E.L."/>
            <person name="Frigard R.A."/>
            <person name="Pippel M."/>
            <person name="Attardo G.M."/>
            <person name="Benoit J.B."/>
            <person name="Bornberg-Bauer E."/>
            <person name="Tobe S.S."/>
        </authorList>
    </citation>
    <scope>NUCLEOTIDE SEQUENCE</scope>
    <source>
        <strain evidence="7">Stay&amp;Tobe</strain>
    </source>
</reference>
<evidence type="ECO:0000256" key="2">
    <source>
        <dbReference type="ARBA" id="ARBA00022694"/>
    </source>
</evidence>
<dbReference type="EC" id="5.4.99.12" evidence="4"/>
<evidence type="ECO:0000256" key="4">
    <source>
        <dbReference type="RuleBase" id="RU003792"/>
    </source>
</evidence>
<dbReference type="InterPro" id="IPR020095">
    <property type="entry name" value="PsdUridine_synth_TruA_C"/>
</dbReference>
<feature type="domain" description="Pseudouridine synthase I TruA alpha/beta" evidence="6">
    <location>
        <begin position="5"/>
        <end position="69"/>
    </location>
</feature>
<dbReference type="GO" id="GO:0003723">
    <property type="term" value="F:RNA binding"/>
    <property type="evidence" value="ECO:0007669"/>
    <property type="project" value="InterPro"/>
</dbReference>
<protein>
    <recommendedName>
        <fullName evidence="4">tRNA pseudouridine synthase</fullName>
        <ecNumber evidence="4">5.4.99.12</ecNumber>
    </recommendedName>
</protein>
<feature type="non-terminal residue" evidence="7">
    <location>
        <position position="1"/>
    </location>
</feature>
<dbReference type="EMBL" id="JASPKZ010006090">
    <property type="protein sequence ID" value="KAJ9587546.1"/>
    <property type="molecule type" value="Genomic_DNA"/>
</dbReference>
<dbReference type="GO" id="GO:1990481">
    <property type="term" value="P:mRNA pseudouridine synthesis"/>
    <property type="evidence" value="ECO:0007669"/>
    <property type="project" value="TreeGrafter"/>
</dbReference>
<dbReference type="GO" id="GO:0005737">
    <property type="term" value="C:cytoplasm"/>
    <property type="evidence" value="ECO:0007669"/>
    <property type="project" value="TreeGrafter"/>
</dbReference>
<feature type="signal peptide" evidence="5">
    <location>
        <begin position="1"/>
        <end position="20"/>
    </location>
</feature>
<reference evidence="7" key="2">
    <citation type="submission" date="2023-05" db="EMBL/GenBank/DDBJ databases">
        <authorList>
            <person name="Fouks B."/>
        </authorList>
    </citation>
    <scope>NUCLEOTIDE SEQUENCE</scope>
    <source>
        <strain evidence="7">Stay&amp;Tobe</strain>
        <tissue evidence="7">Testes</tissue>
    </source>
</reference>
<evidence type="ECO:0000313" key="8">
    <source>
        <dbReference type="Proteomes" id="UP001233999"/>
    </source>
</evidence>
<dbReference type="SUPFAM" id="SSF55120">
    <property type="entry name" value="Pseudouridine synthase"/>
    <property type="match status" value="1"/>
</dbReference>
<evidence type="ECO:0000256" key="5">
    <source>
        <dbReference type="SAM" id="SignalP"/>
    </source>
</evidence>
<sequence length="158" mass="18451">YDIFELKLVGLAFLWHQVRAIMGILFLVGQENERPEVVKELLDIEKHPEKPQYNLASHIPLNLFDCEFDYSNWVISPEVVMDVIRVLQNEWTTSSVKCMLQHCENGLPSGTTVKKQSSSLIQGAHSKVYRPLFERQTCSSLENRIKHYVNKQRLEMKY</sequence>
<proteinExistence type="inferred from homology"/>
<comment type="similarity">
    <text evidence="1 4">Belongs to the tRNA pseudouridine synthase TruA family.</text>
</comment>
<dbReference type="GO" id="GO:0160147">
    <property type="term" value="F:tRNA pseudouridine(38-40) synthase activity"/>
    <property type="evidence" value="ECO:0007669"/>
    <property type="project" value="UniProtKB-EC"/>
</dbReference>
<dbReference type="PANTHER" id="PTHR11142:SF5">
    <property type="entry name" value="TRNA PSEUDOURIDINE(38_39) SYNTHASE"/>
    <property type="match status" value="1"/>
</dbReference>
<dbReference type="Pfam" id="PF01416">
    <property type="entry name" value="PseudoU_synth_1"/>
    <property type="match status" value="1"/>
</dbReference>
<comment type="caution">
    <text evidence="7">The sequence shown here is derived from an EMBL/GenBank/DDBJ whole genome shotgun (WGS) entry which is preliminary data.</text>
</comment>
<keyword evidence="8" id="KW-1185">Reference proteome</keyword>
<feature type="chain" id="PRO_5041959421" description="tRNA pseudouridine synthase" evidence="5">
    <location>
        <begin position="21"/>
        <end position="158"/>
    </location>
</feature>
<evidence type="ECO:0000259" key="6">
    <source>
        <dbReference type="Pfam" id="PF01416"/>
    </source>
</evidence>
<dbReference type="Proteomes" id="UP001233999">
    <property type="component" value="Unassembled WGS sequence"/>
</dbReference>
<keyword evidence="3 4" id="KW-0413">Isomerase</keyword>
<name>A0AAD8EEX3_DIPPU</name>
<keyword evidence="5" id="KW-0732">Signal</keyword>
<dbReference type="InterPro" id="IPR001406">
    <property type="entry name" value="PsdUridine_synth_TruA"/>
</dbReference>
<dbReference type="AlphaFoldDB" id="A0AAD8EEX3"/>
<dbReference type="InterPro" id="IPR020103">
    <property type="entry name" value="PsdUridine_synth_cat_dom_sf"/>
</dbReference>
<evidence type="ECO:0000256" key="3">
    <source>
        <dbReference type="ARBA" id="ARBA00023235"/>
    </source>
</evidence>
<gene>
    <name evidence="7" type="ORF">L9F63_019022</name>
</gene>
<organism evidence="7 8">
    <name type="scientific">Diploptera punctata</name>
    <name type="common">Pacific beetle cockroach</name>
    <dbReference type="NCBI Taxonomy" id="6984"/>
    <lineage>
        <taxon>Eukaryota</taxon>
        <taxon>Metazoa</taxon>
        <taxon>Ecdysozoa</taxon>
        <taxon>Arthropoda</taxon>
        <taxon>Hexapoda</taxon>
        <taxon>Insecta</taxon>
        <taxon>Pterygota</taxon>
        <taxon>Neoptera</taxon>
        <taxon>Polyneoptera</taxon>
        <taxon>Dictyoptera</taxon>
        <taxon>Blattodea</taxon>
        <taxon>Blaberoidea</taxon>
        <taxon>Blaberidae</taxon>
        <taxon>Diplopterinae</taxon>
        <taxon>Diploptera</taxon>
    </lineage>
</organism>
<evidence type="ECO:0000313" key="7">
    <source>
        <dbReference type="EMBL" id="KAJ9587546.1"/>
    </source>
</evidence>
<dbReference type="InterPro" id="IPR020097">
    <property type="entry name" value="PsdUridine_synth_TruA_a/b_dom"/>
</dbReference>
<dbReference type="GO" id="GO:0031119">
    <property type="term" value="P:tRNA pseudouridine synthesis"/>
    <property type="evidence" value="ECO:0007669"/>
    <property type="project" value="TreeGrafter"/>
</dbReference>
<accession>A0AAD8EEX3</accession>
<keyword evidence="2 4" id="KW-0819">tRNA processing</keyword>
<comment type="catalytic activity">
    <reaction evidence="4">
        <text>uridine(38/39/40) in tRNA = pseudouridine(38/39/40) in tRNA</text>
        <dbReference type="Rhea" id="RHEA:22376"/>
        <dbReference type="Rhea" id="RHEA-COMP:10085"/>
        <dbReference type="Rhea" id="RHEA-COMP:10087"/>
        <dbReference type="ChEBI" id="CHEBI:65314"/>
        <dbReference type="ChEBI" id="CHEBI:65315"/>
        <dbReference type="EC" id="5.4.99.12"/>
    </reaction>
</comment>
<evidence type="ECO:0000256" key="1">
    <source>
        <dbReference type="ARBA" id="ARBA00009375"/>
    </source>
</evidence>
<feature type="non-terminal residue" evidence="7">
    <location>
        <position position="158"/>
    </location>
</feature>
<dbReference type="Gene3D" id="3.30.70.660">
    <property type="entry name" value="Pseudouridine synthase I, catalytic domain, C-terminal subdomain"/>
    <property type="match status" value="1"/>
</dbReference>
<dbReference type="PANTHER" id="PTHR11142">
    <property type="entry name" value="PSEUDOURIDYLATE SYNTHASE"/>
    <property type="match status" value="1"/>
</dbReference>
<dbReference type="GO" id="GO:0005634">
    <property type="term" value="C:nucleus"/>
    <property type="evidence" value="ECO:0007669"/>
    <property type="project" value="TreeGrafter"/>
</dbReference>